<organism evidence="2 3">
    <name type="scientific">Bacillus thermotolerans</name>
    <name type="common">Quasibacillus thermotolerans</name>
    <dbReference type="NCBI Taxonomy" id="1221996"/>
    <lineage>
        <taxon>Bacteria</taxon>
        <taxon>Bacillati</taxon>
        <taxon>Bacillota</taxon>
        <taxon>Bacilli</taxon>
        <taxon>Bacillales</taxon>
        <taxon>Bacillaceae</taxon>
        <taxon>Bacillus</taxon>
    </lineage>
</organism>
<evidence type="ECO:0000256" key="1">
    <source>
        <dbReference type="SAM" id="MobiDB-lite"/>
    </source>
</evidence>
<accession>A0A0F5HNF2</accession>
<accession>A0A0F5ICW4</accession>
<comment type="caution">
    <text evidence="2">The sequence shown here is derived from an EMBL/GenBank/DDBJ whole genome shotgun (WGS) entry which is preliminary data.</text>
</comment>
<keyword evidence="3" id="KW-1185">Reference proteome</keyword>
<feature type="compositionally biased region" description="Gly residues" evidence="1">
    <location>
        <begin position="66"/>
        <end position="75"/>
    </location>
</feature>
<dbReference type="OrthoDB" id="2969716at2"/>
<evidence type="ECO:0000313" key="2">
    <source>
        <dbReference type="EMBL" id="KKB43429.1"/>
    </source>
</evidence>
<name>A0A0F5HNF2_BACTR</name>
<protein>
    <submittedName>
        <fullName evidence="2">Uncharacterized protein</fullName>
    </submittedName>
</protein>
<evidence type="ECO:0000313" key="3">
    <source>
        <dbReference type="Proteomes" id="UP000031563"/>
    </source>
</evidence>
<dbReference type="EMBL" id="JWIR02000003">
    <property type="protein sequence ID" value="KKB43429.1"/>
    <property type="molecule type" value="Genomic_DNA"/>
</dbReference>
<proteinExistence type="predicted"/>
<dbReference type="AlphaFoldDB" id="A0A0F5HNF2"/>
<gene>
    <name evidence="2" type="ORF">QY95_01674</name>
</gene>
<dbReference type="RefSeq" id="WP_039235603.1">
    <property type="nucleotide sequence ID" value="NZ_JWIQ02000131.1"/>
</dbReference>
<dbReference type="Proteomes" id="UP000031563">
    <property type="component" value="Unassembled WGS sequence"/>
</dbReference>
<feature type="region of interest" description="Disordered" evidence="1">
    <location>
        <begin position="39"/>
        <end position="75"/>
    </location>
</feature>
<sequence length="75" mass="8167">MKKVMNVTLQYDSDKIKGDFTETLNKLVKNEGMEVVSVGEAGNTNYEQPYDRRKKADQALPDVGTSGAGGMVSPN</sequence>
<reference evidence="2" key="1">
    <citation type="submission" date="2015-02" db="EMBL/GenBank/DDBJ databases">
        <title>Genome Assembly of Bacillaceae bacterium MTCC 8252.</title>
        <authorList>
            <person name="Verma A."/>
            <person name="Khatri I."/>
            <person name="Mual P."/>
            <person name="Subramanian S."/>
            <person name="Krishnamurthi S."/>
        </authorList>
    </citation>
    <scope>NUCLEOTIDE SEQUENCE [LARGE SCALE GENOMIC DNA]</scope>
    <source>
        <strain evidence="2">MTCC 8252</strain>
    </source>
</reference>